<reference evidence="3 4" key="1">
    <citation type="submission" date="2020-01" db="EMBL/GenBank/DDBJ databases">
        <title>Draft Genome Analysis of Muricauda sp. HICW Isolated from coastal seawater of PR China.</title>
        <authorList>
            <person name="Chen M.-X."/>
        </authorList>
    </citation>
    <scope>NUCLEOTIDE SEQUENCE [LARGE SCALE GENOMIC DNA]</scope>
    <source>
        <strain evidence="3 4">HICW</strain>
    </source>
</reference>
<evidence type="ECO:0000313" key="3">
    <source>
        <dbReference type="EMBL" id="NVN19370.1"/>
    </source>
</evidence>
<dbReference type="SUPFAM" id="SSF53474">
    <property type="entry name" value="alpha/beta-Hydrolases"/>
    <property type="match status" value="1"/>
</dbReference>
<dbReference type="AlphaFoldDB" id="A0A850NJW6"/>
<dbReference type="InterPro" id="IPR050300">
    <property type="entry name" value="GDXG_lipolytic_enzyme"/>
</dbReference>
<name>A0A850NJW6_9FLAO</name>
<keyword evidence="1" id="KW-0378">Hydrolase</keyword>
<dbReference type="Pfam" id="PF20434">
    <property type="entry name" value="BD-FAE"/>
    <property type="match status" value="1"/>
</dbReference>
<sequence>MIQWPILNGNVINNHFNFIKTLKKSTLVIILISVGMSAQDTIMPLWPKSIPNQHQSNGEEVISKSDDGILWVTNVQEPTLEVYLPSKRNMTGQAVIIFPGGGYAGLAYDWEGTDIAKVLTTKGIAGIVVKYRLPGSKSISEGKHVVPLQDAQRAIRLVRSKSDEWNIDSKKIGIMGFSAGGHLASTLGTHYNESVYKRQDEVDDLSARPDFMALIYPVITLGEPSTHTGSRVSLLGEDAADESVNYLSNEKHVQANTPPTFLLHAMDDGAVPVENSIMFFDALREHNVPTTMHVYPTGGHGFSLALKDQKLKGWIDLFFDWVANLD</sequence>
<dbReference type="EMBL" id="WYET01000007">
    <property type="protein sequence ID" value="NVN19370.1"/>
    <property type="molecule type" value="Genomic_DNA"/>
</dbReference>
<dbReference type="Proteomes" id="UP000558089">
    <property type="component" value="Unassembled WGS sequence"/>
</dbReference>
<dbReference type="PANTHER" id="PTHR48081:SF6">
    <property type="entry name" value="PEPTIDASE S9 PROLYL OLIGOPEPTIDASE CATALYTIC DOMAIN-CONTAINING PROTEIN"/>
    <property type="match status" value="1"/>
</dbReference>
<dbReference type="InterPro" id="IPR049492">
    <property type="entry name" value="BD-FAE-like_dom"/>
</dbReference>
<proteinExistence type="predicted"/>
<gene>
    <name evidence="3" type="ORF">GUA46_13555</name>
</gene>
<dbReference type="PANTHER" id="PTHR48081">
    <property type="entry name" value="AB HYDROLASE SUPERFAMILY PROTEIN C4A8.06C"/>
    <property type="match status" value="1"/>
</dbReference>
<dbReference type="GO" id="GO:0016787">
    <property type="term" value="F:hydrolase activity"/>
    <property type="evidence" value="ECO:0007669"/>
    <property type="project" value="UniProtKB-KW"/>
</dbReference>
<feature type="domain" description="BD-FAE-like" evidence="2">
    <location>
        <begin position="80"/>
        <end position="283"/>
    </location>
</feature>
<accession>A0A850NJW6</accession>
<organism evidence="3 4">
    <name type="scientific">Flagellimonas chongwuensis</name>
    <dbReference type="NCBI Taxonomy" id="2697365"/>
    <lineage>
        <taxon>Bacteria</taxon>
        <taxon>Pseudomonadati</taxon>
        <taxon>Bacteroidota</taxon>
        <taxon>Flavobacteriia</taxon>
        <taxon>Flavobacteriales</taxon>
        <taxon>Flavobacteriaceae</taxon>
        <taxon>Flagellimonas</taxon>
    </lineage>
</organism>
<dbReference type="Gene3D" id="3.40.50.1820">
    <property type="entry name" value="alpha/beta hydrolase"/>
    <property type="match status" value="1"/>
</dbReference>
<evidence type="ECO:0000313" key="4">
    <source>
        <dbReference type="Proteomes" id="UP000558089"/>
    </source>
</evidence>
<protein>
    <submittedName>
        <fullName evidence="3">Prolyl oligopeptidase family serine peptidase</fullName>
    </submittedName>
</protein>
<evidence type="ECO:0000259" key="2">
    <source>
        <dbReference type="Pfam" id="PF20434"/>
    </source>
</evidence>
<evidence type="ECO:0000256" key="1">
    <source>
        <dbReference type="ARBA" id="ARBA00022801"/>
    </source>
</evidence>
<dbReference type="InterPro" id="IPR029058">
    <property type="entry name" value="AB_hydrolase_fold"/>
</dbReference>
<comment type="caution">
    <text evidence="3">The sequence shown here is derived from an EMBL/GenBank/DDBJ whole genome shotgun (WGS) entry which is preliminary data.</text>
</comment>
<keyword evidence="4" id="KW-1185">Reference proteome</keyword>